<gene>
    <name evidence="5" type="ORF">SAMN05216268_15810</name>
</gene>
<reference evidence="6" key="1">
    <citation type="submission" date="2016-11" db="EMBL/GenBank/DDBJ databases">
        <authorList>
            <person name="Jaros S."/>
            <person name="Januszkiewicz K."/>
            <person name="Wedrychowicz H."/>
        </authorList>
    </citation>
    <scope>NUCLEOTIDE SEQUENCE [LARGE SCALE GENOMIC DNA]</scope>
    <source>
        <strain evidence="6">CGMCC 4.3555</strain>
    </source>
</reference>
<feature type="region of interest" description="Disordered" evidence="3">
    <location>
        <begin position="56"/>
        <end position="98"/>
    </location>
</feature>
<evidence type="ECO:0000256" key="1">
    <source>
        <dbReference type="ARBA" id="ARBA00001968"/>
    </source>
</evidence>
<evidence type="ECO:0000313" key="5">
    <source>
        <dbReference type="EMBL" id="SHN35549.1"/>
    </source>
</evidence>
<keyword evidence="5" id="KW-0255">Endonuclease</keyword>
<accession>A0A9X8R0L3</accession>
<evidence type="ECO:0000259" key="4">
    <source>
        <dbReference type="Pfam" id="PF13359"/>
    </source>
</evidence>
<evidence type="ECO:0000313" key="6">
    <source>
        <dbReference type="Proteomes" id="UP000184388"/>
    </source>
</evidence>
<dbReference type="EMBL" id="FRBK01000058">
    <property type="protein sequence ID" value="SHN35549.1"/>
    <property type="molecule type" value="Genomic_DNA"/>
</dbReference>
<feature type="domain" description="DDE Tnp4" evidence="4">
    <location>
        <begin position="2"/>
        <end position="112"/>
    </location>
</feature>
<protein>
    <submittedName>
        <fullName evidence="5">DDE superfamily endonuclease</fullName>
    </submittedName>
</protein>
<comment type="caution">
    <text evidence="5">The sequence shown here is derived from an EMBL/GenBank/DDBJ whole genome shotgun (WGS) entry which is preliminary data.</text>
</comment>
<keyword evidence="2" id="KW-0479">Metal-binding</keyword>
<keyword evidence="5" id="KW-0378">Hydrolase</keyword>
<name>A0A9X8R0L3_9ACTN</name>
<organism evidence="5 6">
    <name type="scientific">Streptomyces yunnanensis</name>
    <dbReference type="NCBI Taxonomy" id="156453"/>
    <lineage>
        <taxon>Bacteria</taxon>
        <taxon>Bacillati</taxon>
        <taxon>Actinomycetota</taxon>
        <taxon>Actinomycetes</taxon>
        <taxon>Kitasatosporales</taxon>
        <taxon>Streptomycetaceae</taxon>
        <taxon>Streptomyces</taxon>
    </lineage>
</organism>
<dbReference type="GO" id="GO:0046872">
    <property type="term" value="F:metal ion binding"/>
    <property type="evidence" value="ECO:0007669"/>
    <property type="project" value="UniProtKB-KW"/>
</dbReference>
<proteinExistence type="predicted"/>
<evidence type="ECO:0000256" key="2">
    <source>
        <dbReference type="ARBA" id="ARBA00022723"/>
    </source>
</evidence>
<dbReference type="GO" id="GO:0004519">
    <property type="term" value="F:endonuclease activity"/>
    <property type="evidence" value="ECO:0007669"/>
    <property type="project" value="UniProtKB-KW"/>
</dbReference>
<dbReference type="Proteomes" id="UP000184388">
    <property type="component" value="Unassembled WGS sequence"/>
</dbReference>
<evidence type="ECO:0000256" key="3">
    <source>
        <dbReference type="SAM" id="MobiDB-lite"/>
    </source>
</evidence>
<dbReference type="InterPro" id="IPR027806">
    <property type="entry name" value="HARBI1_dom"/>
</dbReference>
<keyword evidence="5" id="KW-0540">Nuclease</keyword>
<comment type="cofactor">
    <cofactor evidence="1">
        <name>a divalent metal cation</name>
        <dbReference type="ChEBI" id="CHEBI:60240"/>
    </cofactor>
</comment>
<dbReference type="Pfam" id="PF13359">
    <property type="entry name" value="DDE_Tnp_4"/>
    <property type="match status" value="1"/>
</dbReference>
<sequence length="134" mass="15045">MISDDAGRTLWAGAIRPGRMHDQTAVKSEGIGDLLVQYPTVKAQVDAGYRGLAKDFPQQVTAPPKKPGKNADPDEVAAWEQARKAQSSRRISVEHANAEHKQWRPLQRWIGRREYFDETHLAIASLISDRTAMR</sequence>
<dbReference type="AlphaFoldDB" id="A0A9X8R0L3"/>